<dbReference type="AlphaFoldDB" id="C3KMW6"/>
<dbReference type="EMBL" id="CP000874">
    <property type="protein sequence ID" value="ACP21539.1"/>
    <property type="molecule type" value="Genomic_DNA"/>
</dbReference>
<dbReference type="PROSITE" id="PS50914">
    <property type="entry name" value="BON"/>
    <property type="match status" value="3"/>
</dbReference>
<dbReference type="Gene3D" id="3.30.1340.30">
    <property type="match status" value="3"/>
</dbReference>
<name>C3KMW6_SINFN</name>
<dbReference type="PANTHER" id="PTHR34606">
    <property type="entry name" value="BON DOMAIN-CONTAINING PROTEIN"/>
    <property type="match status" value="1"/>
</dbReference>
<dbReference type="HOGENOM" id="CLU_082070_0_0_5"/>
<feature type="domain" description="BON" evidence="1">
    <location>
        <begin position="148"/>
        <end position="216"/>
    </location>
</feature>
<gene>
    <name evidence="2" type="ordered locus">NGR_b00680</name>
</gene>
<evidence type="ECO:0000313" key="3">
    <source>
        <dbReference type="Proteomes" id="UP000001054"/>
    </source>
</evidence>
<keyword evidence="2" id="KW-0614">Plasmid</keyword>
<evidence type="ECO:0000259" key="1">
    <source>
        <dbReference type="PROSITE" id="PS50914"/>
    </source>
</evidence>
<organism evidence="2 3">
    <name type="scientific">Sinorhizobium fredii (strain NBRC 101917 / NGR234)</name>
    <dbReference type="NCBI Taxonomy" id="394"/>
    <lineage>
        <taxon>Bacteria</taxon>
        <taxon>Pseudomonadati</taxon>
        <taxon>Pseudomonadota</taxon>
        <taxon>Alphaproteobacteria</taxon>
        <taxon>Hyphomicrobiales</taxon>
        <taxon>Rhizobiaceae</taxon>
        <taxon>Sinorhizobium/Ensifer group</taxon>
        <taxon>Sinorhizobium</taxon>
    </lineage>
</organism>
<keyword evidence="3" id="KW-1185">Reference proteome</keyword>
<sequence>MKSDEDIRTDVESELQWDPALDANDIVPTVKDGAVTLTGFVKSFNEKWEAEDVAKRVAGVLGVANDLDVRLPSIGQRPDPDIARDAVTTLLYELPDLVDIRVVVKDGLVRLEGEVETHRQSRHVTRAVRRVRGIKGVINTIKVRSPVSPEDIHQTIAEALKRNALLEAANIVVEANGDEVVLKGTVRSWAERKEADEAAWRAPGVLKVDNRITIAS</sequence>
<dbReference type="Proteomes" id="UP000001054">
    <property type="component" value="Plasmid pNGR234b"/>
</dbReference>
<geneLocation type="plasmid" evidence="3">
    <name>sym pNGR234b</name>
</geneLocation>
<dbReference type="InterPro" id="IPR007055">
    <property type="entry name" value="BON_dom"/>
</dbReference>
<dbReference type="InterPro" id="IPR051686">
    <property type="entry name" value="Lipoprotein_DolP"/>
</dbReference>
<dbReference type="PATRIC" id="fig|394.7.peg.510"/>
<dbReference type="InterPro" id="IPR014004">
    <property type="entry name" value="Transpt-assoc_nodulatn_dom_bac"/>
</dbReference>
<dbReference type="Pfam" id="PF04972">
    <property type="entry name" value="BON"/>
    <property type="match status" value="3"/>
</dbReference>
<reference evidence="3" key="1">
    <citation type="journal article" date="2004" name="J. Bacteriol.">
        <title>An evolutionary hot spot: the pNGR234b replicon of Rhizobium sp. strain NGR234.</title>
        <authorList>
            <person name="Streit W.R."/>
            <person name="Schmitz R.A."/>
            <person name="Perret X."/>
            <person name="Staehelin C."/>
            <person name="Deakin W.J."/>
            <person name="Raasch C."/>
            <person name="Liesegang H."/>
            <person name="Broughton W.J."/>
        </authorList>
    </citation>
    <scope>NUCLEOTIDE SEQUENCE [LARGE SCALE GENOMIC DNA]</scope>
    <source>
        <strain evidence="3">NBRC 101917 / NGR234</strain>
    </source>
</reference>
<feature type="domain" description="BON" evidence="1">
    <location>
        <begin position="3"/>
        <end position="71"/>
    </location>
</feature>
<reference evidence="2 3" key="2">
    <citation type="journal article" date="2009" name="Appl. Environ. Microbiol.">
        <title>Rhizobium sp. strain NGR234 possesses a remarkable number of secretion systems.</title>
        <authorList>
            <person name="Schmeisser C."/>
            <person name="Liesegang H."/>
            <person name="Krysciak D."/>
            <person name="Bakkou N."/>
            <person name="Le Quere A."/>
            <person name="Wollherr A."/>
            <person name="Heinemeyer I."/>
            <person name="Morgenstern B."/>
            <person name="Pommerening-Roeser A."/>
            <person name="Flores M."/>
            <person name="Palacios R."/>
            <person name="Brenner S."/>
            <person name="Gottschalk G."/>
            <person name="Schmitz R.A."/>
            <person name="Broughton W.J."/>
            <person name="Perret X."/>
            <person name="Strittmatter A.W."/>
            <person name="Streit W.R."/>
        </authorList>
    </citation>
    <scope>NUCLEOTIDE SEQUENCE [LARGE SCALE GENOMIC DNA]</scope>
    <source>
        <strain evidence="3">NBRC 101917 / NGR234</strain>
    </source>
</reference>
<dbReference type="RefSeq" id="WP_012706146.1">
    <property type="nucleotide sequence ID" value="NC_012586.1"/>
</dbReference>
<dbReference type="SMART" id="SM00749">
    <property type="entry name" value="BON"/>
    <property type="match status" value="3"/>
</dbReference>
<dbReference type="OrthoDB" id="8282213at2"/>
<dbReference type="KEGG" id="rhi:NGR_b00680"/>
<proteinExistence type="predicted"/>
<protein>
    <submittedName>
        <fullName evidence="2">Osmotically inducible protein Y domain protein</fullName>
    </submittedName>
</protein>
<dbReference type="PANTHER" id="PTHR34606:SF15">
    <property type="entry name" value="BON DOMAIN-CONTAINING PROTEIN"/>
    <property type="match status" value="1"/>
</dbReference>
<evidence type="ECO:0000313" key="2">
    <source>
        <dbReference type="EMBL" id="ACP21539.1"/>
    </source>
</evidence>
<accession>C3KMW6</accession>
<feature type="domain" description="BON" evidence="1">
    <location>
        <begin position="79"/>
        <end position="145"/>
    </location>
</feature>